<protein>
    <submittedName>
        <fullName evidence="1">AAA domain-containing protein</fullName>
    </submittedName>
</protein>
<dbReference type="EMBL" id="FOYO01000001">
    <property type="protein sequence ID" value="SFR42920.1"/>
    <property type="molecule type" value="Genomic_DNA"/>
</dbReference>
<evidence type="ECO:0000313" key="1">
    <source>
        <dbReference type="EMBL" id="SFR42920.1"/>
    </source>
</evidence>
<accession>A0A1I6GL70</accession>
<keyword evidence="2" id="KW-1185">Reference proteome</keyword>
<sequence>MTDDLTAQIKDLIVAQPAPHGRRLIAVAGPPAGGKSTLAEHLAEVLPNAAVVPMDGFHLDNDTLSARGLLARKGSPATFDALGFVKLVSALRDPVEVAYPTFDRSSDSVVPSGGSVSADTDTVIVEGNYLLLDDAPWNQLRQFWDLSIFLDVPFEVLRERLLQRWRDHGYSDSDALTKAESNDLPNARVVMDSAANAMHVVSFTG</sequence>
<dbReference type="STRING" id="670154.SAMN04488002_1652"/>
<dbReference type="Proteomes" id="UP000199658">
    <property type="component" value="Unassembled WGS sequence"/>
</dbReference>
<dbReference type="SUPFAM" id="SSF52540">
    <property type="entry name" value="P-loop containing nucleoside triphosphate hydrolases"/>
    <property type="match status" value="1"/>
</dbReference>
<proteinExistence type="predicted"/>
<dbReference type="PANTHER" id="PTHR10285">
    <property type="entry name" value="URIDINE KINASE"/>
    <property type="match status" value="1"/>
</dbReference>
<dbReference type="RefSeq" id="WP_090214993.1">
    <property type="nucleotide sequence ID" value="NZ_FOYO01000001.1"/>
</dbReference>
<dbReference type="InterPro" id="IPR027417">
    <property type="entry name" value="P-loop_NTPase"/>
</dbReference>
<name>A0A1I6GL70_9RHOB</name>
<evidence type="ECO:0000313" key="2">
    <source>
        <dbReference type="Proteomes" id="UP000199658"/>
    </source>
</evidence>
<dbReference type="AlphaFoldDB" id="A0A1I6GL70"/>
<dbReference type="Gene3D" id="3.40.50.300">
    <property type="entry name" value="P-loop containing nucleotide triphosphate hydrolases"/>
    <property type="match status" value="1"/>
</dbReference>
<dbReference type="Pfam" id="PF13238">
    <property type="entry name" value="AAA_18"/>
    <property type="match status" value="1"/>
</dbReference>
<gene>
    <name evidence="1" type="ORF">SAMN04488002_1652</name>
</gene>
<reference evidence="2" key="1">
    <citation type="submission" date="2016-10" db="EMBL/GenBank/DDBJ databases">
        <authorList>
            <person name="Varghese N."/>
            <person name="Submissions S."/>
        </authorList>
    </citation>
    <scope>NUCLEOTIDE SEQUENCE [LARGE SCALE GENOMIC DNA]</scope>
    <source>
        <strain evidence="2">DSM 26921</strain>
    </source>
</reference>
<organism evidence="1 2">
    <name type="scientific">Litoreibacter janthinus</name>
    <dbReference type="NCBI Taxonomy" id="670154"/>
    <lineage>
        <taxon>Bacteria</taxon>
        <taxon>Pseudomonadati</taxon>
        <taxon>Pseudomonadota</taxon>
        <taxon>Alphaproteobacteria</taxon>
        <taxon>Rhodobacterales</taxon>
        <taxon>Roseobacteraceae</taxon>
        <taxon>Litoreibacter</taxon>
    </lineage>
</organism>
<dbReference type="OrthoDB" id="1550976at2"/>